<dbReference type="GO" id="GO:0046872">
    <property type="term" value="F:metal ion binding"/>
    <property type="evidence" value="ECO:0007669"/>
    <property type="project" value="UniProtKB-KW"/>
</dbReference>
<keyword evidence="4" id="KW-0223">Dioxygenase</keyword>
<comment type="subcellular location">
    <subcellularLocation>
        <location evidence="1">Nucleus</location>
    </subcellularLocation>
</comment>
<evidence type="ECO:0000256" key="2">
    <source>
        <dbReference type="ARBA" id="ARBA00007879"/>
    </source>
</evidence>
<evidence type="ECO:0000256" key="7">
    <source>
        <dbReference type="ARBA" id="ARBA00023242"/>
    </source>
</evidence>
<sequence>MGLDLDAARVTALPDEAFYIADFITEDEEALLLQKINSAPLPRWTHLSHRRLQTWPSALTKSNTLIAAPLPAWLVSPIIRPRFEELGLFRDAPHGGPNHVLINEYRPGQGIMPHEDGPAYHPLVATVSLGSATVLDLYAKTDDGDDQDGGGGGGGRRPRYRVLQERRSLLVTRGAVYREFLHGIAETGRDEALTAGTICNWDLLGERERFAAAGWAERQTRISLTYRDVVRVAKLGNAMKFVGKS</sequence>
<dbReference type="InterPro" id="IPR037151">
    <property type="entry name" value="AlkB-like_sf"/>
</dbReference>
<dbReference type="PANTHER" id="PTHR46030:SF1">
    <property type="entry name" value="ALPHA-KETOGLUTARATE-DEPENDENT DIOXYGENASE ALKB HOMOLOG 6"/>
    <property type="match status" value="1"/>
</dbReference>
<dbReference type="AlphaFoldDB" id="A0A2J5I3H3"/>
<accession>A0A2J5I3H3</accession>
<protein>
    <recommendedName>
        <fullName evidence="8">Fe2OG dioxygenase domain-containing protein</fullName>
    </recommendedName>
</protein>
<dbReference type="Gene3D" id="2.60.120.590">
    <property type="entry name" value="Alpha-ketoglutarate-dependent dioxygenase AlkB-like"/>
    <property type="match status" value="1"/>
</dbReference>
<dbReference type="InterPro" id="IPR005123">
    <property type="entry name" value="Oxoglu/Fe-dep_dioxygenase_dom"/>
</dbReference>
<evidence type="ECO:0000256" key="5">
    <source>
        <dbReference type="ARBA" id="ARBA00023002"/>
    </source>
</evidence>
<evidence type="ECO:0000256" key="6">
    <source>
        <dbReference type="ARBA" id="ARBA00023004"/>
    </source>
</evidence>
<dbReference type="PROSITE" id="PS51471">
    <property type="entry name" value="FE2OG_OXY"/>
    <property type="match status" value="1"/>
</dbReference>
<keyword evidence="3" id="KW-0479">Metal-binding</keyword>
<dbReference type="Proteomes" id="UP000235023">
    <property type="component" value="Unassembled WGS sequence"/>
</dbReference>
<keyword evidence="7" id="KW-0539">Nucleus</keyword>
<feature type="domain" description="Fe2OG dioxygenase" evidence="8">
    <location>
        <begin position="96"/>
        <end position="218"/>
    </location>
</feature>
<dbReference type="GO" id="GO:0051213">
    <property type="term" value="F:dioxygenase activity"/>
    <property type="evidence" value="ECO:0007669"/>
    <property type="project" value="UniProtKB-KW"/>
</dbReference>
<evidence type="ECO:0000256" key="1">
    <source>
        <dbReference type="ARBA" id="ARBA00004123"/>
    </source>
</evidence>
<proteinExistence type="inferred from homology"/>
<keyword evidence="10" id="KW-1185">Reference proteome</keyword>
<evidence type="ECO:0000313" key="10">
    <source>
        <dbReference type="Proteomes" id="UP000235023"/>
    </source>
</evidence>
<dbReference type="PANTHER" id="PTHR46030">
    <property type="entry name" value="ALPHA-KETOGLUTARATE-DEPENDENT DIOXYGENASE ALKB HOMOLOG 6"/>
    <property type="match status" value="1"/>
</dbReference>
<evidence type="ECO:0000313" key="9">
    <source>
        <dbReference type="EMBL" id="PLN84418.1"/>
    </source>
</evidence>
<keyword evidence="5" id="KW-0560">Oxidoreductase</keyword>
<dbReference type="Pfam" id="PF13532">
    <property type="entry name" value="2OG-FeII_Oxy_2"/>
    <property type="match status" value="1"/>
</dbReference>
<evidence type="ECO:0000256" key="3">
    <source>
        <dbReference type="ARBA" id="ARBA00022723"/>
    </source>
</evidence>
<dbReference type="InterPro" id="IPR032862">
    <property type="entry name" value="ALKBH6"/>
</dbReference>
<keyword evidence="6" id="KW-0408">Iron</keyword>
<dbReference type="OrthoDB" id="412814at2759"/>
<dbReference type="GO" id="GO:0005634">
    <property type="term" value="C:nucleus"/>
    <property type="evidence" value="ECO:0007669"/>
    <property type="project" value="UniProtKB-SubCell"/>
</dbReference>
<evidence type="ECO:0000259" key="8">
    <source>
        <dbReference type="PROSITE" id="PS51471"/>
    </source>
</evidence>
<dbReference type="EMBL" id="KZ559511">
    <property type="protein sequence ID" value="PLN84418.1"/>
    <property type="molecule type" value="Genomic_DNA"/>
</dbReference>
<dbReference type="SUPFAM" id="SSF51197">
    <property type="entry name" value="Clavaminate synthase-like"/>
    <property type="match status" value="1"/>
</dbReference>
<comment type="similarity">
    <text evidence="2">Belongs to the alkB family.</text>
</comment>
<evidence type="ECO:0000256" key="4">
    <source>
        <dbReference type="ARBA" id="ARBA00022964"/>
    </source>
</evidence>
<organism evidence="9 10">
    <name type="scientific">Aspergillus taichungensis</name>
    <dbReference type="NCBI Taxonomy" id="482145"/>
    <lineage>
        <taxon>Eukaryota</taxon>
        <taxon>Fungi</taxon>
        <taxon>Dikarya</taxon>
        <taxon>Ascomycota</taxon>
        <taxon>Pezizomycotina</taxon>
        <taxon>Eurotiomycetes</taxon>
        <taxon>Eurotiomycetidae</taxon>
        <taxon>Eurotiales</taxon>
        <taxon>Aspergillaceae</taxon>
        <taxon>Aspergillus</taxon>
        <taxon>Aspergillus subgen. Circumdati</taxon>
    </lineage>
</organism>
<gene>
    <name evidence="9" type="ORF">BDW42DRAFT_191510</name>
</gene>
<dbReference type="InterPro" id="IPR027450">
    <property type="entry name" value="AlkB-like"/>
</dbReference>
<name>A0A2J5I3H3_9EURO</name>
<reference evidence="10" key="1">
    <citation type="submission" date="2017-12" db="EMBL/GenBank/DDBJ databases">
        <authorList>
            <consortium name="DOE Joint Genome Institute"/>
            <person name="Mondo S.J."/>
            <person name="Kjaerbolling I."/>
            <person name="Vesth T.C."/>
            <person name="Frisvad J.C."/>
            <person name="Nybo J.L."/>
            <person name="Theobald S."/>
            <person name="Kuo A."/>
            <person name="Bowyer P."/>
            <person name="Matsuda Y."/>
            <person name="Lyhne E.K."/>
            <person name="Kogle M.E."/>
            <person name="Clum A."/>
            <person name="Lipzen A."/>
            <person name="Salamov A."/>
            <person name="Ngan C.Y."/>
            <person name="Daum C."/>
            <person name="Chiniquy J."/>
            <person name="Barry K."/>
            <person name="LaButti K."/>
            <person name="Haridas S."/>
            <person name="Simmons B.A."/>
            <person name="Magnuson J.K."/>
            <person name="Mortensen U.H."/>
            <person name="Larsen T.O."/>
            <person name="Grigoriev I.V."/>
            <person name="Baker S.E."/>
            <person name="Andersen M.R."/>
            <person name="Nordberg H.P."/>
            <person name="Cantor M.N."/>
            <person name="Hua S.X."/>
        </authorList>
    </citation>
    <scope>NUCLEOTIDE SEQUENCE [LARGE SCALE GENOMIC DNA]</scope>
    <source>
        <strain evidence="10">IBT 19404</strain>
    </source>
</reference>